<accession>A0A8T1W0G7</accession>
<keyword evidence="2" id="KW-1185">Reference proteome</keyword>
<proteinExistence type="predicted"/>
<name>A0A8T1W0G7_9STRA</name>
<protein>
    <submittedName>
        <fullName evidence="1">Uncharacterized protein</fullName>
    </submittedName>
</protein>
<dbReference type="EMBL" id="JAGDFM010000091">
    <property type="protein sequence ID" value="KAG7386851.1"/>
    <property type="molecule type" value="Genomic_DNA"/>
</dbReference>
<sequence>MPTAASIPHVAPSVLDPLDFYLRGQVEADVVARYNNYDIYNCELLDLEKSLELDHTVEKQCFTFVLSSMGLRKGEGDFELVTGVLREKIVNEVDNLALTRTTTTASRVLGSGTTWTTRARVISAHTRR</sequence>
<evidence type="ECO:0000313" key="1">
    <source>
        <dbReference type="EMBL" id="KAG7386851.1"/>
    </source>
</evidence>
<evidence type="ECO:0000313" key="2">
    <source>
        <dbReference type="Proteomes" id="UP000694044"/>
    </source>
</evidence>
<reference evidence="1" key="1">
    <citation type="submission" date="2021-02" db="EMBL/GenBank/DDBJ databases">
        <authorList>
            <person name="Palmer J.M."/>
        </authorList>
    </citation>
    <scope>NUCLEOTIDE SEQUENCE</scope>
    <source>
        <strain evidence="1">SCRP734</strain>
    </source>
</reference>
<comment type="caution">
    <text evidence="1">The sequence shown here is derived from an EMBL/GenBank/DDBJ whole genome shotgun (WGS) entry which is preliminary data.</text>
</comment>
<gene>
    <name evidence="1" type="ORF">PHYPSEUDO_015161</name>
</gene>
<organism evidence="1 2">
    <name type="scientific">Phytophthora pseudosyringae</name>
    <dbReference type="NCBI Taxonomy" id="221518"/>
    <lineage>
        <taxon>Eukaryota</taxon>
        <taxon>Sar</taxon>
        <taxon>Stramenopiles</taxon>
        <taxon>Oomycota</taxon>
        <taxon>Peronosporomycetes</taxon>
        <taxon>Peronosporales</taxon>
        <taxon>Peronosporaceae</taxon>
        <taxon>Phytophthora</taxon>
    </lineage>
</organism>
<dbReference type="AlphaFoldDB" id="A0A8T1W0G7"/>
<dbReference type="Proteomes" id="UP000694044">
    <property type="component" value="Unassembled WGS sequence"/>
</dbReference>
<dbReference type="OrthoDB" id="124038at2759"/>